<feature type="domain" description="Alpha-D-phosphohexomutase alpha/beta/alpha" evidence="12">
    <location>
        <begin position="265"/>
        <end position="368"/>
    </location>
</feature>
<name>A0A1Q2MIG4_9BACT</name>
<dbReference type="Gene3D" id="3.30.310.50">
    <property type="entry name" value="Alpha-D-phosphohexomutase, C-terminal domain"/>
    <property type="match status" value="1"/>
</dbReference>
<feature type="coiled-coil region" evidence="8">
    <location>
        <begin position="375"/>
        <end position="402"/>
    </location>
</feature>
<dbReference type="GO" id="GO:0005829">
    <property type="term" value="C:cytosol"/>
    <property type="evidence" value="ECO:0007669"/>
    <property type="project" value="TreeGrafter"/>
</dbReference>
<evidence type="ECO:0000259" key="10">
    <source>
        <dbReference type="Pfam" id="PF02878"/>
    </source>
</evidence>
<dbReference type="InterPro" id="IPR016066">
    <property type="entry name" value="A-D-PHexomutase_CS"/>
</dbReference>
<dbReference type="GO" id="GO:0004615">
    <property type="term" value="F:phosphomannomutase activity"/>
    <property type="evidence" value="ECO:0007669"/>
    <property type="project" value="TreeGrafter"/>
</dbReference>
<dbReference type="STRING" id="1851148.SMSP2_02839"/>
<feature type="domain" description="Alpha-D-phosphohexomutase alpha/beta/alpha" evidence="10">
    <location>
        <begin position="10"/>
        <end position="137"/>
    </location>
</feature>
<dbReference type="InterPro" id="IPR005844">
    <property type="entry name" value="A-D-PHexomutase_a/b/a-I"/>
</dbReference>
<evidence type="ECO:0000256" key="2">
    <source>
        <dbReference type="ARBA" id="ARBA00010231"/>
    </source>
</evidence>
<dbReference type="Pfam" id="PF02878">
    <property type="entry name" value="PGM_PMM_I"/>
    <property type="match status" value="1"/>
</dbReference>
<dbReference type="RefSeq" id="WP_146684642.1">
    <property type="nucleotide sequence ID" value="NZ_CP019646.1"/>
</dbReference>
<dbReference type="GO" id="GO:0000287">
    <property type="term" value="F:magnesium ion binding"/>
    <property type="evidence" value="ECO:0007669"/>
    <property type="project" value="InterPro"/>
</dbReference>
<evidence type="ECO:0000256" key="8">
    <source>
        <dbReference type="SAM" id="Coils"/>
    </source>
</evidence>
<dbReference type="GO" id="GO:0009252">
    <property type="term" value="P:peptidoglycan biosynthetic process"/>
    <property type="evidence" value="ECO:0007669"/>
    <property type="project" value="TreeGrafter"/>
</dbReference>
<dbReference type="InterPro" id="IPR016055">
    <property type="entry name" value="A-D-PHexomutase_a/b/a-I/II/III"/>
</dbReference>
<dbReference type="KEGG" id="pbas:SMSP2_02839"/>
<comment type="similarity">
    <text evidence="2 7">Belongs to the phosphohexose mutase family.</text>
</comment>
<evidence type="ECO:0000256" key="4">
    <source>
        <dbReference type="ARBA" id="ARBA00022723"/>
    </source>
</evidence>
<evidence type="ECO:0000256" key="5">
    <source>
        <dbReference type="ARBA" id="ARBA00022842"/>
    </source>
</evidence>
<dbReference type="Pfam" id="PF02879">
    <property type="entry name" value="PGM_PMM_II"/>
    <property type="match status" value="1"/>
</dbReference>
<dbReference type="EC" id="5.4.2.10" evidence="13"/>
<feature type="domain" description="Alpha-D-phosphohexomutase alpha/beta/alpha" evidence="11">
    <location>
        <begin position="160"/>
        <end position="258"/>
    </location>
</feature>
<dbReference type="InterPro" id="IPR005843">
    <property type="entry name" value="A-D-PHexomutase_C"/>
</dbReference>
<evidence type="ECO:0000259" key="11">
    <source>
        <dbReference type="Pfam" id="PF02879"/>
    </source>
</evidence>
<comment type="cofactor">
    <cofactor evidence="1">
        <name>Mg(2+)</name>
        <dbReference type="ChEBI" id="CHEBI:18420"/>
    </cofactor>
</comment>
<keyword evidence="6 13" id="KW-0413">Isomerase</keyword>
<evidence type="ECO:0000313" key="14">
    <source>
        <dbReference type="Proteomes" id="UP000188181"/>
    </source>
</evidence>
<dbReference type="InterPro" id="IPR005841">
    <property type="entry name" value="Alpha-D-phosphohexomutase_SF"/>
</dbReference>
<evidence type="ECO:0000256" key="6">
    <source>
        <dbReference type="ARBA" id="ARBA00023235"/>
    </source>
</evidence>
<dbReference type="OrthoDB" id="9806956at2"/>
<evidence type="ECO:0000313" key="13">
    <source>
        <dbReference type="EMBL" id="AQQ72454.1"/>
    </source>
</evidence>
<keyword evidence="14" id="KW-1185">Reference proteome</keyword>
<proteinExistence type="inferred from homology"/>
<feature type="domain" description="Alpha-D-phosphohexomutase C-terminal" evidence="9">
    <location>
        <begin position="387"/>
        <end position="444"/>
    </location>
</feature>
<dbReference type="Pfam" id="PF00408">
    <property type="entry name" value="PGM_PMM_IV"/>
    <property type="match status" value="1"/>
</dbReference>
<gene>
    <name evidence="13" type="primary">glmM</name>
    <name evidence="13" type="ORF">SMSP2_02839</name>
</gene>
<sequence length="450" mass="47810">MAQELIISISGMRGIIGENLFPSTAAEYAAAFGTYLRRTAGEGISVALGRDSRPSGMMLESAVAAGLCSAGVNVIRLGIVTTPCVGVMLRHLKCTGGIVITASHNPIPYNGIKLLLDNGIAPPADKTALIRRMYFDKDIKYTASIDCGKAEDEGRTDDIHIDKVLALCDRDKIASRGYKIVLDAVNGAGGRIGSKLLETLGCEVVGMNLEPTGIFAHTPEPTAENLTGLCEAVPQHKADAGFAQDPDADRLAIVDERGTYIGEEYTLALAAKYVLSKTPGDVAVNLSTSRMIDTIADEYGCRVIRTPVGEANVASAMLKNGCTIGGEGNGGIIDMRVGPVRDSLVAMALVLQYAAETGLAISELVAGIQPFVMHKAKITVNKDKLEAMLDKAKQAFAQARVNESDGCRFDLPEGWIHLRASNTEPIVRVIVEAENDKTAKNYLDTTLSLS</sequence>
<evidence type="ECO:0000256" key="7">
    <source>
        <dbReference type="RuleBase" id="RU004326"/>
    </source>
</evidence>
<dbReference type="InterPro" id="IPR005846">
    <property type="entry name" value="A-D-PHexomutase_a/b/a-III"/>
</dbReference>
<keyword evidence="5 7" id="KW-0460">Magnesium</keyword>
<dbReference type="InterPro" id="IPR036900">
    <property type="entry name" value="A-D-PHexomutase_C_sf"/>
</dbReference>
<dbReference type="GO" id="GO:0008966">
    <property type="term" value="F:phosphoglucosamine mutase activity"/>
    <property type="evidence" value="ECO:0007669"/>
    <property type="project" value="UniProtKB-EC"/>
</dbReference>
<keyword evidence="4 7" id="KW-0479">Metal-binding</keyword>
<dbReference type="SUPFAM" id="SSF53738">
    <property type="entry name" value="Phosphoglucomutase, first 3 domains"/>
    <property type="match status" value="3"/>
</dbReference>
<evidence type="ECO:0000256" key="1">
    <source>
        <dbReference type="ARBA" id="ARBA00001946"/>
    </source>
</evidence>
<dbReference type="SUPFAM" id="SSF55957">
    <property type="entry name" value="Phosphoglucomutase, C-terminal domain"/>
    <property type="match status" value="1"/>
</dbReference>
<dbReference type="GO" id="GO:0006048">
    <property type="term" value="P:UDP-N-acetylglucosamine biosynthetic process"/>
    <property type="evidence" value="ECO:0007669"/>
    <property type="project" value="TreeGrafter"/>
</dbReference>
<dbReference type="NCBIfam" id="TIGR03990">
    <property type="entry name" value="Arch_GlmM"/>
    <property type="match status" value="1"/>
</dbReference>
<dbReference type="InterPro" id="IPR005845">
    <property type="entry name" value="A-D-PHexomutase_a/b/a-II"/>
</dbReference>
<evidence type="ECO:0000259" key="9">
    <source>
        <dbReference type="Pfam" id="PF00408"/>
    </source>
</evidence>
<evidence type="ECO:0000256" key="3">
    <source>
        <dbReference type="ARBA" id="ARBA00022553"/>
    </source>
</evidence>
<dbReference type="PRINTS" id="PR00509">
    <property type="entry name" value="PGMPMM"/>
</dbReference>
<dbReference type="Proteomes" id="UP000188181">
    <property type="component" value="Chromosome"/>
</dbReference>
<dbReference type="PANTHER" id="PTHR42946:SF1">
    <property type="entry name" value="PHOSPHOGLUCOMUTASE (ALPHA-D-GLUCOSE-1,6-BISPHOSPHATE-DEPENDENT)"/>
    <property type="match status" value="1"/>
</dbReference>
<dbReference type="InterPro" id="IPR024086">
    <property type="entry name" value="GlmM_arc-type"/>
</dbReference>
<keyword evidence="3" id="KW-0597">Phosphoprotein</keyword>
<dbReference type="PROSITE" id="PS00710">
    <property type="entry name" value="PGM_PMM"/>
    <property type="match status" value="1"/>
</dbReference>
<evidence type="ECO:0000259" key="12">
    <source>
        <dbReference type="Pfam" id="PF02880"/>
    </source>
</evidence>
<dbReference type="InterPro" id="IPR050060">
    <property type="entry name" value="Phosphoglucosamine_mutase"/>
</dbReference>
<accession>A0A1Q2MIG4</accession>
<keyword evidence="8" id="KW-0175">Coiled coil</keyword>
<dbReference type="Pfam" id="PF02880">
    <property type="entry name" value="PGM_PMM_III"/>
    <property type="match status" value="1"/>
</dbReference>
<reference evidence="14" key="1">
    <citation type="submission" date="2017-02" db="EMBL/GenBank/DDBJ databases">
        <title>Comparative genomics and description of representatives of a novel lineage of planctomycetes thriving in anoxic sediments.</title>
        <authorList>
            <person name="Spring S."/>
            <person name="Bunk B."/>
            <person name="Sproer C."/>
        </authorList>
    </citation>
    <scope>NUCLEOTIDE SEQUENCE [LARGE SCALE GENOMIC DNA]</scope>
    <source>
        <strain evidence="14">SM-Chi-D1</strain>
    </source>
</reference>
<organism evidence="13 14">
    <name type="scientific">Limihaloglobus sulfuriphilus</name>
    <dbReference type="NCBI Taxonomy" id="1851148"/>
    <lineage>
        <taxon>Bacteria</taxon>
        <taxon>Pseudomonadati</taxon>
        <taxon>Planctomycetota</taxon>
        <taxon>Phycisphaerae</taxon>
        <taxon>Sedimentisphaerales</taxon>
        <taxon>Sedimentisphaeraceae</taxon>
        <taxon>Limihaloglobus</taxon>
    </lineage>
</organism>
<dbReference type="GO" id="GO:0005975">
    <property type="term" value="P:carbohydrate metabolic process"/>
    <property type="evidence" value="ECO:0007669"/>
    <property type="project" value="InterPro"/>
</dbReference>
<dbReference type="EMBL" id="CP019646">
    <property type="protein sequence ID" value="AQQ72454.1"/>
    <property type="molecule type" value="Genomic_DNA"/>
</dbReference>
<dbReference type="PANTHER" id="PTHR42946">
    <property type="entry name" value="PHOSPHOHEXOSE MUTASE"/>
    <property type="match status" value="1"/>
</dbReference>
<dbReference type="Gene3D" id="3.40.120.10">
    <property type="entry name" value="Alpha-D-Glucose-1,6-Bisphosphate, subunit A, domain 3"/>
    <property type="match status" value="3"/>
</dbReference>
<dbReference type="AlphaFoldDB" id="A0A1Q2MIG4"/>
<protein>
    <submittedName>
        <fullName evidence="13">Phosphoglucosamine mutase</fullName>
        <ecNumber evidence="13">5.4.2.10</ecNumber>
    </submittedName>
</protein>